<comment type="caution">
    <text evidence="1">The sequence shown here is derived from an EMBL/GenBank/DDBJ whole genome shotgun (WGS) entry which is preliminary data.</text>
</comment>
<dbReference type="RefSeq" id="WP_195486414.1">
    <property type="nucleotide sequence ID" value="NZ_CALEGY010000078.1"/>
</dbReference>
<reference evidence="1" key="1">
    <citation type="submission" date="2023-01" db="EMBL/GenBank/DDBJ databases">
        <title>Exploring GABA producing Bacteroides strains toward improving mental health.</title>
        <authorList>
            <person name="Yousuf B."/>
            <person name="Bouhlel N.E."/>
            <person name="Mottawea W."/>
            <person name="Hammami R."/>
        </authorList>
    </citation>
    <scope>NUCLEOTIDE SEQUENCE</scope>
    <source>
        <strain evidence="1">UO.H1047</strain>
    </source>
</reference>
<dbReference type="EMBL" id="JAQPYX010000066">
    <property type="protein sequence ID" value="MDC7149198.1"/>
    <property type="molecule type" value="Genomic_DNA"/>
</dbReference>
<dbReference type="Proteomes" id="UP001213646">
    <property type="component" value="Unassembled WGS sequence"/>
</dbReference>
<evidence type="ECO:0000313" key="2">
    <source>
        <dbReference type="Proteomes" id="UP001213646"/>
    </source>
</evidence>
<name>A0AAW6I355_9BACT</name>
<proteinExistence type="predicted"/>
<organism evidence="1 2">
    <name type="scientific">Parabacteroides johnsonii</name>
    <dbReference type="NCBI Taxonomy" id="387661"/>
    <lineage>
        <taxon>Bacteria</taxon>
        <taxon>Pseudomonadati</taxon>
        <taxon>Bacteroidota</taxon>
        <taxon>Bacteroidia</taxon>
        <taxon>Bacteroidales</taxon>
        <taxon>Tannerellaceae</taxon>
        <taxon>Parabacteroides</taxon>
    </lineage>
</organism>
<accession>A0AAW6I355</accession>
<sequence length="93" mass="11324">MNQLMHIYYSQPIGYKVCYKQLDLNLFLPDSTQGGIIVEIKYIMHFILHHLDRRTWKTFQKEITANRIKRHKDQHDHQNHTLVKLYLFIHGSY</sequence>
<gene>
    <name evidence="1" type="ORF">PQG89_07130</name>
</gene>
<dbReference type="AlphaFoldDB" id="A0AAW6I355"/>
<evidence type="ECO:0000313" key="1">
    <source>
        <dbReference type="EMBL" id="MDC7149198.1"/>
    </source>
</evidence>
<protein>
    <submittedName>
        <fullName evidence="1">Uncharacterized protein</fullName>
    </submittedName>
</protein>